<dbReference type="SUPFAM" id="SSF54928">
    <property type="entry name" value="RNA-binding domain, RBD"/>
    <property type="match status" value="1"/>
</dbReference>
<feature type="compositionally biased region" description="Acidic residues" evidence="1">
    <location>
        <begin position="329"/>
        <end position="342"/>
    </location>
</feature>
<evidence type="ECO:0000313" key="3">
    <source>
        <dbReference type="Proteomes" id="UP000284375"/>
    </source>
</evidence>
<feature type="compositionally biased region" description="Basic and acidic residues" evidence="1">
    <location>
        <begin position="278"/>
        <end position="296"/>
    </location>
</feature>
<feature type="compositionally biased region" description="Basic residues" evidence="1">
    <location>
        <begin position="122"/>
        <end position="135"/>
    </location>
</feature>
<evidence type="ECO:0000256" key="1">
    <source>
        <dbReference type="SAM" id="MobiDB-lite"/>
    </source>
</evidence>
<feature type="compositionally biased region" description="Basic and acidic residues" evidence="1">
    <location>
        <begin position="527"/>
        <end position="537"/>
    </location>
</feature>
<feature type="compositionally biased region" description="Basic residues" evidence="1">
    <location>
        <begin position="237"/>
        <end position="248"/>
    </location>
</feature>
<dbReference type="STRING" id="252740.A0A423VM44"/>
<proteinExistence type="predicted"/>
<dbReference type="OrthoDB" id="3595585at2759"/>
<name>A0A423VM44_CYTCH</name>
<dbReference type="EMBL" id="LJZO01000039">
    <property type="protein sequence ID" value="ROV92093.1"/>
    <property type="molecule type" value="Genomic_DNA"/>
</dbReference>
<sequence>MTNKSGPNISQPDTAQAEEEYTRLHISPLDPQLLKVIVPEAVLPKARGVSFHTIQTFPDKPFGFVELPTSAADKIKKKLNGAVLKGNKIRIEPARPAFDMPKPSEIAVADAATGADVEHTTKKSKISKKDRKRKRDPNEIVGVELEEGRKVKRGWTLSPDEAKLKKRKEKEKEKEKKEKKSSKDKKEKTKKKKREPESEYTEGPECLVKTSLPPNKRPIVESNDNGGVGADDDGTEKKKKSRKHKHQVVVHEFENTSKFPTFLKASTISTSDTPSDFVEGKGWVDDKGEVVQEVKSTRPLTFPKTYVEKKKKKKQAIVEDDTTSSSGSSDEEEEDSDDDDDDKQSKVEADSEQPSTTAPENGPDLQTTSGSAGSDIASQSASPGPISASSAKSLSIRIPPATPSSTKVHPLEALYKKQKQEEAAANSNTADAEPFSFFGGGDIEEEEEEVNGAELAMNEDDGENSPIDHSEGVQMPMTPFSKQDFESRGLRSAAPTPDTAHPSRFSRIWPLGGDRDRPSDVEEESDKDGFGSSKEDGSGDEPSGEGSTNPNTDFQKWFWEHRGDLNRSWKARRKMAAKEKRYRENRARADRAI</sequence>
<reference evidence="2 3" key="1">
    <citation type="submission" date="2015-09" db="EMBL/GenBank/DDBJ databases">
        <title>Host preference determinants of Valsa canker pathogens revealed by comparative genomics.</title>
        <authorList>
            <person name="Yin Z."/>
            <person name="Huang L."/>
        </authorList>
    </citation>
    <scope>NUCLEOTIDE SEQUENCE [LARGE SCALE GENOMIC DNA]</scope>
    <source>
        <strain evidence="2 3">YSFL</strain>
    </source>
</reference>
<dbReference type="Proteomes" id="UP000284375">
    <property type="component" value="Unassembled WGS sequence"/>
</dbReference>
<organism evidence="2 3">
    <name type="scientific">Cytospora chrysosperma</name>
    <name type="common">Cytospora canker fungus</name>
    <name type="synonym">Sphaeria chrysosperma</name>
    <dbReference type="NCBI Taxonomy" id="252740"/>
    <lineage>
        <taxon>Eukaryota</taxon>
        <taxon>Fungi</taxon>
        <taxon>Dikarya</taxon>
        <taxon>Ascomycota</taxon>
        <taxon>Pezizomycotina</taxon>
        <taxon>Sordariomycetes</taxon>
        <taxon>Sordariomycetidae</taxon>
        <taxon>Diaporthales</taxon>
        <taxon>Cytosporaceae</taxon>
        <taxon>Cytospora</taxon>
    </lineage>
</organism>
<feature type="compositionally biased region" description="Low complexity" evidence="1">
    <location>
        <begin position="376"/>
        <end position="393"/>
    </location>
</feature>
<dbReference type="GO" id="GO:0003676">
    <property type="term" value="F:nucleic acid binding"/>
    <property type="evidence" value="ECO:0007669"/>
    <property type="project" value="InterPro"/>
</dbReference>
<gene>
    <name evidence="2" type="ORF">VSDG_07519</name>
</gene>
<evidence type="ECO:0000313" key="2">
    <source>
        <dbReference type="EMBL" id="ROV92093.1"/>
    </source>
</evidence>
<accession>A0A423VM44</accession>
<feature type="region of interest" description="Disordered" evidence="1">
    <location>
        <begin position="267"/>
        <end position="555"/>
    </location>
</feature>
<feature type="compositionally biased region" description="Polar residues" evidence="1">
    <location>
        <begin position="1"/>
        <end position="14"/>
    </location>
</feature>
<keyword evidence="3" id="KW-1185">Reference proteome</keyword>
<feature type="compositionally biased region" description="Acidic residues" evidence="1">
    <location>
        <begin position="442"/>
        <end position="463"/>
    </location>
</feature>
<protein>
    <submittedName>
        <fullName evidence="2">Uncharacterized protein</fullName>
    </submittedName>
</protein>
<feature type="region of interest" description="Disordered" evidence="1">
    <location>
        <begin position="110"/>
        <end position="252"/>
    </location>
</feature>
<feature type="compositionally biased region" description="Polar residues" evidence="1">
    <location>
        <begin position="352"/>
        <end position="372"/>
    </location>
</feature>
<feature type="compositionally biased region" description="Basic residues" evidence="1">
    <location>
        <begin position="179"/>
        <end position="193"/>
    </location>
</feature>
<comment type="caution">
    <text evidence="2">The sequence shown here is derived from an EMBL/GenBank/DDBJ whole genome shotgun (WGS) entry which is preliminary data.</text>
</comment>
<dbReference type="InterPro" id="IPR035979">
    <property type="entry name" value="RBD_domain_sf"/>
</dbReference>
<dbReference type="AlphaFoldDB" id="A0A423VM44"/>
<feature type="region of interest" description="Disordered" evidence="1">
    <location>
        <begin position="1"/>
        <end position="23"/>
    </location>
</feature>